<dbReference type="Gene3D" id="3.40.50.720">
    <property type="entry name" value="NAD(P)-binding Rossmann-like Domain"/>
    <property type="match status" value="2"/>
</dbReference>
<protein>
    <recommendedName>
        <fullName evidence="6">D-3-phosphoglycerate dehydrogenase</fullName>
        <ecNumber evidence="4">1.1.1.399</ecNumber>
        <ecNumber evidence="5">1.1.1.95</ecNumber>
    </recommendedName>
    <alternativeName>
        <fullName evidence="11">2-oxoglutarate reductase</fullName>
    </alternativeName>
</protein>
<reference evidence="15 16" key="1">
    <citation type="journal article" date="2016" name="Environ. Microbiol.">
        <title>Genomic resolution of a cold subsurface aquifer community provides metabolic insights for novel microbes adapted to high CO concentrations.</title>
        <authorList>
            <person name="Probst A.J."/>
            <person name="Castelle C.J."/>
            <person name="Singh A."/>
            <person name="Brown C.T."/>
            <person name="Anantharaman K."/>
            <person name="Sharon I."/>
            <person name="Hug L.A."/>
            <person name="Burstein D."/>
            <person name="Emerson J.B."/>
            <person name="Thomas B.C."/>
            <person name="Banfield J.F."/>
        </authorList>
    </citation>
    <scope>NUCLEOTIDE SEQUENCE [LARGE SCALE GENOMIC DNA]</scope>
    <source>
        <strain evidence="15">CG2_30_54_11</strain>
    </source>
</reference>
<dbReference type="EC" id="1.1.1.399" evidence="4"/>
<comment type="caution">
    <text evidence="15">The sequence shown here is derived from an EMBL/GenBank/DDBJ whole genome shotgun (WGS) entry which is preliminary data.</text>
</comment>
<dbReference type="GO" id="GO:0051287">
    <property type="term" value="F:NAD binding"/>
    <property type="evidence" value="ECO:0007669"/>
    <property type="project" value="InterPro"/>
</dbReference>
<evidence type="ECO:0000256" key="13">
    <source>
        <dbReference type="ARBA" id="ARBA00048731"/>
    </source>
</evidence>
<dbReference type="GO" id="GO:0047545">
    <property type="term" value="F:(S)-2-hydroxyglutarate dehydrogenase activity"/>
    <property type="evidence" value="ECO:0007669"/>
    <property type="project" value="UniProtKB-ARBA"/>
</dbReference>
<dbReference type="InterPro" id="IPR029752">
    <property type="entry name" value="D-isomer_DH_CS1"/>
</dbReference>
<evidence type="ECO:0000313" key="15">
    <source>
        <dbReference type="EMBL" id="OIP96424.1"/>
    </source>
</evidence>
<evidence type="ECO:0000256" key="10">
    <source>
        <dbReference type="ARBA" id="ARBA00023299"/>
    </source>
</evidence>
<dbReference type="InterPro" id="IPR054480">
    <property type="entry name" value="AHAS_small-like_ACT"/>
</dbReference>
<evidence type="ECO:0000256" key="9">
    <source>
        <dbReference type="ARBA" id="ARBA00023027"/>
    </source>
</evidence>
<dbReference type="NCBIfam" id="TIGR01488">
    <property type="entry name" value="HAD-SF-IB"/>
    <property type="match status" value="1"/>
</dbReference>
<dbReference type="Proteomes" id="UP000183245">
    <property type="component" value="Unassembled WGS sequence"/>
</dbReference>
<proteinExistence type="inferred from homology"/>
<evidence type="ECO:0000259" key="14">
    <source>
        <dbReference type="PROSITE" id="PS51671"/>
    </source>
</evidence>
<dbReference type="GO" id="GO:0006564">
    <property type="term" value="P:L-serine biosynthetic process"/>
    <property type="evidence" value="ECO:0007669"/>
    <property type="project" value="UniProtKB-KW"/>
</dbReference>
<dbReference type="SUPFAM" id="SSF52283">
    <property type="entry name" value="Formate/glycerate dehydrogenase catalytic domain-like"/>
    <property type="match status" value="1"/>
</dbReference>
<dbReference type="SUPFAM" id="SSF51735">
    <property type="entry name" value="NAD(P)-binding Rossmann-fold domains"/>
    <property type="match status" value="1"/>
</dbReference>
<evidence type="ECO:0000256" key="12">
    <source>
        <dbReference type="ARBA" id="ARBA00048126"/>
    </source>
</evidence>
<dbReference type="Gene3D" id="3.30.70.260">
    <property type="match status" value="1"/>
</dbReference>
<dbReference type="PROSITE" id="PS00671">
    <property type="entry name" value="D_2_HYDROXYACID_DH_3"/>
    <property type="match status" value="1"/>
</dbReference>
<keyword evidence="10" id="KW-0718">Serine biosynthesis</keyword>
<keyword evidence="8" id="KW-0560">Oxidoreductase</keyword>
<evidence type="ECO:0000256" key="8">
    <source>
        <dbReference type="ARBA" id="ARBA00023002"/>
    </source>
</evidence>
<dbReference type="PROSITE" id="PS51671">
    <property type="entry name" value="ACT"/>
    <property type="match status" value="1"/>
</dbReference>
<dbReference type="CDD" id="cd12176">
    <property type="entry name" value="PGDH_3"/>
    <property type="match status" value="1"/>
</dbReference>
<dbReference type="FunFam" id="3.40.50.720:FF:000041">
    <property type="entry name" value="D-3-phosphoglycerate dehydrogenase"/>
    <property type="match status" value="1"/>
</dbReference>
<dbReference type="Pfam" id="PF22629">
    <property type="entry name" value="ACT_AHAS_ss"/>
    <property type="match status" value="1"/>
</dbReference>
<evidence type="ECO:0000256" key="3">
    <source>
        <dbReference type="ARBA" id="ARBA00005854"/>
    </source>
</evidence>
<dbReference type="Pfam" id="PF02826">
    <property type="entry name" value="2-Hacid_dh_C"/>
    <property type="match status" value="1"/>
</dbReference>
<accession>A0A1J5IYV9</accession>
<dbReference type="Gene3D" id="3.40.50.1000">
    <property type="entry name" value="HAD superfamily/HAD-like"/>
    <property type="match status" value="1"/>
</dbReference>
<keyword evidence="7" id="KW-0028">Amino-acid biosynthesis</keyword>
<dbReference type="InterPro" id="IPR029753">
    <property type="entry name" value="D-isomer_DH_CS"/>
</dbReference>
<dbReference type="NCBIfam" id="NF008759">
    <property type="entry name" value="PRK11790.1"/>
    <property type="match status" value="1"/>
</dbReference>
<dbReference type="PANTHER" id="PTHR42789:SF1">
    <property type="entry name" value="D-ISOMER SPECIFIC 2-HYDROXYACID DEHYDROGENASE FAMILY PROTEIN (AFU_ORTHOLOGUE AFUA_6G10090)"/>
    <property type="match status" value="1"/>
</dbReference>
<dbReference type="PROSITE" id="PS00065">
    <property type="entry name" value="D_2_HYDROXYACID_DH_1"/>
    <property type="match status" value="1"/>
</dbReference>
<feature type="domain" description="ACT" evidence="14">
    <location>
        <begin position="560"/>
        <end position="629"/>
    </location>
</feature>
<comment type="pathway">
    <text evidence="2">Amino-acid biosynthesis; L-serine biosynthesis; L-serine from 3-phospho-D-glycerate: step 1/3.</text>
</comment>
<evidence type="ECO:0000256" key="1">
    <source>
        <dbReference type="ARBA" id="ARBA00003800"/>
    </source>
</evidence>
<dbReference type="CDD" id="cd04901">
    <property type="entry name" value="ACT_3PGDH"/>
    <property type="match status" value="1"/>
</dbReference>
<comment type="catalytic activity">
    <reaction evidence="12">
        <text>(R)-2-hydroxyglutarate + NAD(+) = 2-oxoglutarate + NADH + H(+)</text>
        <dbReference type="Rhea" id="RHEA:49612"/>
        <dbReference type="ChEBI" id="CHEBI:15378"/>
        <dbReference type="ChEBI" id="CHEBI:15801"/>
        <dbReference type="ChEBI" id="CHEBI:16810"/>
        <dbReference type="ChEBI" id="CHEBI:57540"/>
        <dbReference type="ChEBI" id="CHEBI:57945"/>
        <dbReference type="EC" id="1.1.1.399"/>
    </reaction>
</comment>
<evidence type="ECO:0000256" key="4">
    <source>
        <dbReference type="ARBA" id="ARBA00013001"/>
    </source>
</evidence>
<dbReference type="InterPro" id="IPR006139">
    <property type="entry name" value="D-isomer_2_OHA_DH_cat_dom"/>
</dbReference>
<dbReference type="STRING" id="1817892.AUK40_05015"/>
<dbReference type="InterPro" id="IPR045865">
    <property type="entry name" value="ACT-like_dom_sf"/>
</dbReference>
<comment type="function">
    <text evidence="1">Catalyzes the reversible oxidation of 3-phospho-D-glycerate to 3-phosphonooxypyruvate, the first step of the phosphorylated L-serine biosynthesis pathway. Also catalyzes the reversible oxidation of 2-hydroxyglutarate to 2-oxoglutarate.</text>
</comment>
<dbReference type="InterPro" id="IPR006140">
    <property type="entry name" value="D-isomer_DH_NAD-bd"/>
</dbReference>
<comment type="similarity">
    <text evidence="3">Belongs to the D-isomer specific 2-hydroxyacid dehydrogenase family.</text>
</comment>
<dbReference type="Pfam" id="PF12710">
    <property type="entry name" value="HAD"/>
    <property type="match status" value="1"/>
</dbReference>
<dbReference type="UniPathway" id="UPA00135">
    <property type="reaction ID" value="UER00196"/>
</dbReference>
<dbReference type="AlphaFoldDB" id="A0A1J5IYV9"/>
<evidence type="ECO:0000256" key="2">
    <source>
        <dbReference type="ARBA" id="ARBA00005216"/>
    </source>
</evidence>
<dbReference type="InterPro" id="IPR023214">
    <property type="entry name" value="HAD_sf"/>
</dbReference>
<dbReference type="Pfam" id="PF00389">
    <property type="entry name" value="2-Hacid_dh"/>
    <property type="match status" value="1"/>
</dbReference>
<comment type="catalytic activity">
    <reaction evidence="13">
        <text>(2R)-3-phosphoglycerate + NAD(+) = 3-phosphooxypyruvate + NADH + H(+)</text>
        <dbReference type="Rhea" id="RHEA:12641"/>
        <dbReference type="ChEBI" id="CHEBI:15378"/>
        <dbReference type="ChEBI" id="CHEBI:18110"/>
        <dbReference type="ChEBI" id="CHEBI:57540"/>
        <dbReference type="ChEBI" id="CHEBI:57945"/>
        <dbReference type="ChEBI" id="CHEBI:58272"/>
        <dbReference type="EC" id="1.1.1.95"/>
    </reaction>
</comment>
<keyword evidence="9" id="KW-0520">NAD</keyword>
<organism evidence="15 16">
    <name type="scientific">Candidatus Wirthbacteria bacterium CG2_30_54_11</name>
    <dbReference type="NCBI Taxonomy" id="1817892"/>
    <lineage>
        <taxon>Bacteria</taxon>
        <taxon>Candidatus Wirthbacteria</taxon>
    </lineage>
</organism>
<dbReference type="EMBL" id="MNZT01000086">
    <property type="protein sequence ID" value="OIP96424.1"/>
    <property type="molecule type" value="Genomic_DNA"/>
</dbReference>
<evidence type="ECO:0000256" key="11">
    <source>
        <dbReference type="ARBA" id="ARBA00030455"/>
    </source>
</evidence>
<dbReference type="InterPro" id="IPR036291">
    <property type="entry name" value="NAD(P)-bd_dom_sf"/>
</dbReference>
<dbReference type="InterPro" id="IPR002912">
    <property type="entry name" value="ACT_dom"/>
</dbReference>
<sequence>MKDTFYIIDFDSTFVTTESLDELASIVLKGRSDKTAMVNRIKKITDQGMTGIIPFEDGLRKRLKLIRPDRTHLKKLIRLLRKKISPSIVRHKSFFQEFADRIYIVSGGFREFVSPIVSSFGIADDHVLANSFIFDQLGHITGYDQANVLSKKDGKIAAVKALQLKGDIVAIGDGYSDYQLRALGVAKHFIAFTENVTRQTILSSADYVAASFDEILYHHKMPMAISYPKSRIQVLLLENIHESAIRIFEKEGYLVEYHQEALDQEILKKKIQSTHILGIRSRTKVRKDLLQAAERLLAIGTYCIGTEQIDLTCAAERGVAVFNAPYSNTRSVVELAIADLLSLARATSDKSTKMHQGIWDKSSDGCVEIRGKTIGIIGYGNIGSQLAVLAEALGMRVCFYDIVEKLALGNAVRCRSLQELLKKSDFVSLHVDGRPGNQNLISDRQFHLMRPGAIFLNLSRGSVVDIHALKKHLASGHLRGAALDVYPEEPKNNDEMFESELRGLPNTILTPHIGGSTIEAQQNIADFVCRETISYINSGSTQMSVNIPPIQLSILKKAHRLLHLHRNTPGILAQINGILASYNINILGQYLKTNETVGYVITDVDKRYNTRVIDELKNIPHTIRFRILY</sequence>
<dbReference type="GO" id="GO:0004617">
    <property type="term" value="F:phosphoglycerate dehydrogenase activity"/>
    <property type="evidence" value="ECO:0007669"/>
    <property type="project" value="UniProtKB-EC"/>
</dbReference>
<dbReference type="InterPro" id="IPR050857">
    <property type="entry name" value="D-2-hydroxyacid_DH"/>
</dbReference>
<evidence type="ECO:0000256" key="7">
    <source>
        <dbReference type="ARBA" id="ARBA00022605"/>
    </source>
</evidence>
<dbReference type="InterPro" id="IPR036412">
    <property type="entry name" value="HAD-like_sf"/>
</dbReference>
<dbReference type="PANTHER" id="PTHR42789">
    <property type="entry name" value="D-ISOMER SPECIFIC 2-HYDROXYACID DEHYDROGENASE FAMILY PROTEIN (AFU_ORTHOLOGUE AFUA_6G10090)"/>
    <property type="match status" value="1"/>
</dbReference>
<gene>
    <name evidence="15" type="ORF">AUK40_05015</name>
</gene>
<dbReference type="SUPFAM" id="SSF55021">
    <property type="entry name" value="ACT-like"/>
    <property type="match status" value="1"/>
</dbReference>
<evidence type="ECO:0000256" key="6">
    <source>
        <dbReference type="ARBA" id="ARBA00021582"/>
    </source>
</evidence>
<evidence type="ECO:0000313" key="16">
    <source>
        <dbReference type="Proteomes" id="UP000183245"/>
    </source>
</evidence>
<name>A0A1J5IYV9_9BACT</name>
<evidence type="ECO:0000256" key="5">
    <source>
        <dbReference type="ARBA" id="ARBA00013143"/>
    </source>
</evidence>
<dbReference type="Gene3D" id="1.10.150.210">
    <property type="entry name" value="Phosphoserine phosphatase, domain 2"/>
    <property type="match status" value="1"/>
</dbReference>
<dbReference type="SUPFAM" id="SSF56784">
    <property type="entry name" value="HAD-like"/>
    <property type="match status" value="1"/>
</dbReference>
<dbReference type="EC" id="1.1.1.95" evidence="5"/>